<dbReference type="GO" id="GO:0016887">
    <property type="term" value="F:ATP hydrolysis activity"/>
    <property type="evidence" value="ECO:0007669"/>
    <property type="project" value="InterPro"/>
</dbReference>
<keyword evidence="7" id="KW-0479">Metal-binding</keyword>
<feature type="coiled-coil region" evidence="15">
    <location>
        <begin position="393"/>
        <end position="520"/>
    </location>
</feature>
<dbReference type="SUPFAM" id="SSF52540">
    <property type="entry name" value="P-loop containing nucleoside triphosphate hydrolases"/>
    <property type="match status" value="2"/>
</dbReference>
<dbReference type="GO" id="GO:0070192">
    <property type="term" value="P:chromosome organization involved in meiotic cell cycle"/>
    <property type="evidence" value="ECO:0007669"/>
    <property type="project" value="TreeGrafter"/>
</dbReference>
<dbReference type="Proteomes" id="UP001392437">
    <property type="component" value="Unassembled WGS sequence"/>
</dbReference>
<name>A0AAW0RD47_9PEZI</name>
<proteinExistence type="inferred from homology"/>
<protein>
    <recommendedName>
        <fullName evidence="5">DNA repair protein RAD50</fullName>
    </recommendedName>
</protein>
<evidence type="ECO:0000256" key="11">
    <source>
        <dbReference type="ARBA" id="ARBA00023054"/>
    </source>
</evidence>
<dbReference type="InterPro" id="IPR038729">
    <property type="entry name" value="Rad50/SbcC_AAA"/>
</dbReference>
<keyword evidence="12" id="KW-0234">DNA repair</keyword>
<evidence type="ECO:0000256" key="10">
    <source>
        <dbReference type="ARBA" id="ARBA00022833"/>
    </source>
</evidence>
<dbReference type="GO" id="GO:0051880">
    <property type="term" value="F:G-quadruplex DNA binding"/>
    <property type="evidence" value="ECO:0007669"/>
    <property type="project" value="TreeGrafter"/>
</dbReference>
<keyword evidence="6" id="KW-0158">Chromosome</keyword>
<keyword evidence="9" id="KW-0378">Hydrolase</keyword>
<evidence type="ECO:0000256" key="16">
    <source>
        <dbReference type="SAM" id="MobiDB-lite"/>
    </source>
</evidence>
<dbReference type="GO" id="GO:0007004">
    <property type="term" value="P:telomere maintenance via telomerase"/>
    <property type="evidence" value="ECO:0007669"/>
    <property type="project" value="TreeGrafter"/>
</dbReference>
<sequence>MSRIEKLFVSGVRSFGFDEAQYIQFNTPLTLIVGYNGSGKTTIIECLKYATTGELPPNSKGGAFIHDPSLTGEREVLAQVKLKFRTPPNAEHVVSRRIQLTVKKTTRSQKTLESTLSTVRDGERTVLSSKNAEIDRMVPKTLNVAPAVLDAVIFCHQDESLWPMSEPAALKKRFDEIFEAQKYIKAIDNLKVIRKKHGEQLTRFKSLEEAEKDNKKKADVFERRMGEMHAEIEEWRTEVAEIDAQIAELDEKISFKNEQALSFKGIVDKLANKRSHLEFRQDTVQELKSSIKELNEPDQWLEENLAQFEEKVARHETEVEENKEQYAELQKELQQSRRSLGTKQSERGKHQSDKDKYERQLEVRVELVQHAANLHGIRGYDGQLNDKQAQQFSERIQKILNDKKRELEFLQKENREEADKKQAVITECEGRKAGYIRDRTFAKQRIGNVEKRVNALQAQLNGLDVDDGRKAVLDAELSDVEQRLQKLNEGFQTADFDNKIRHESNELAKLEAENDGLGRDMVECTQLADDRAQLGLRKKQLIEKRRNLDTITSTWGDKISSMIAPSWKPESIEQEFQRAQKDRAKVLEEATRKRDEQDQHLKQAQFSIRSLEEKAKVQGDQMEKSKTAVCNALSEVNPDDTPNVDNLPNEIEELEESVLTLEKDVSLFDSLKEFYGRCQKAMNKKNKCLLCDRAFGGGAAEKAKLIEQIQNGLNEKGKEKAKDELTLAEQQLGSLRMVRSQYDTYVRLSSEKPGLRQEIHALKEKEESILRKLEELDQAVREKQEECQDLDSMGKTVSAISRTHQDITEAHNQVERILSQQQASGATRTPEEIRELQETCVEQMRSVKTRLTNLQTERQRIRDSISSLELDRSGLVNKINDAARQLERRDDLVNQIQSQKDDLLHQKDIIHQADQDLEKVEPEIAKARAIRNDVMERGHEKESRVAGERDGLAGSVNELKLVENDIQDYVARGGPSLLATTDREIHSLQKSEARIEKDMQELAASTNKLKDEINNSDEQKRNIRNNLNYRKSLREVETLKSEVAELETRNATEDYERLDDEVKWLNSERNNKNADRSGKAASMMIKDNELVRIMKEWETEYQHAARKYRQAHVKVETTKAAIEDLGLYGQALDSAIMRYHSLKMDDVNRIAGDLWKRTYQGTDIDTILIRSDNESTTGRRSYNYRVCMVKQDTEMDMRGRCSAGQKVLASIIIRLALAETFGANCGLIALDEPTTNLDSDNIRALAESLHTLINDRRSQSNFQLIIITHDEEFLRYMRCSDFCDYFYRVGRDEYQNSTIKRESIRRVL</sequence>
<evidence type="ECO:0000256" key="14">
    <source>
        <dbReference type="ARBA" id="ARBA00049360"/>
    </source>
</evidence>
<evidence type="ECO:0000256" key="5">
    <source>
        <dbReference type="ARBA" id="ARBA00017893"/>
    </source>
</evidence>
<organism evidence="18 19">
    <name type="scientific">Apiospora kogelbergensis</name>
    <dbReference type="NCBI Taxonomy" id="1337665"/>
    <lineage>
        <taxon>Eukaryota</taxon>
        <taxon>Fungi</taxon>
        <taxon>Dikarya</taxon>
        <taxon>Ascomycota</taxon>
        <taxon>Pezizomycotina</taxon>
        <taxon>Sordariomycetes</taxon>
        <taxon>Xylariomycetidae</taxon>
        <taxon>Amphisphaeriales</taxon>
        <taxon>Apiosporaceae</taxon>
        <taxon>Apiospora</taxon>
    </lineage>
</organism>
<dbReference type="EMBL" id="JAQQWP010000001">
    <property type="protein sequence ID" value="KAK8132837.1"/>
    <property type="molecule type" value="Genomic_DNA"/>
</dbReference>
<comment type="cofactor">
    <cofactor evidence="1">
        <name>Zn(2+)</name>
        <dbReference type="ChEBI" id="CHEBI:29105"/>
    </cofactor>
</comment>
<evidence type="ECO:0000256" key="2">
    <source>
        <dbReference type="ARBA" id="ARBA00004123"/>
    </source>
</evidence>
<dbReference type="GO" id="GO:0003691">
    <property type="term" value="F:double-stranded telomeric DNA binding"/>
    <property type="evidence" value="ECO:0007669"/>
    <property type="project" value="TreeGrafter"/>
</dbReference>
<evidence type="ECO:0000256" key="3">
    <source>
        <dbReference type="ARBA" id="ARBA00004286"/>
    </source>
</evidence>
<comment type="caution">
    <text evidence="18">The sequence shown here is derived from an EMBL/GenBank/DDBJ whole genome shotgun (WGS) entry which is preliminary data.</text>
</comment>
<feature type="coiled-coil region" evidence="15">
    <location>
        <begin position="225"/>
        <end position="259"/>
    </location>
</feature>
<dbReference type="PANTHER" id="PTHR18867:SF12">
    <property type="entry name" value="DNA REPAIR PROTEIN RAD50"/>
    <property type="match status" value="1"/>
</dbReference>
<evidence type="ECO:0000313" key="18">
    <source>
        <dbReference type="EMBL" id="KAK8132837.1"/>
    </source>
</evidence>
<dbReference type="FunFam" id="3.40.50.300:FF:001195">
    <property type="entry name" value="DNA repair protein rad50"/>
    <property type="match status" value="1"/>
</dbReference>
<gene>
    <name evidence="18" type="ORF">PG999_001010</name>
</gene>
<evidence type="ECO:0000259" key="17">
    <source>
        <dbReference type="Pfam" id="PF13476"/>
    </source>
</evidence>
<dbReference type="GO" id="GO:0000722">
    <property type="term" value="P:telomere maintenance via recombination"/>
    <property type="evidence" value="ECO:0007669"/>
    <property type="project" value="TreeGrafter"/>
</dbReference>
<keyword evidence="11 15" id="KW-0175">Coiled coil</keyword>
<feature type="coiled-coil region" evidence="15">
    <location>
        <begin position="988"/>
        <end position="1075"/>
    </location>
</feature>
<evidence type="ECO:0000256" key="1">
    <source>
        <dbReference type="ARBA" id="ARBA00001947"/>
    </source>
</evidence>
<comment type="similarity">
    <text evidence="4">Belongs to the SMC family. RAD50 subfamily.</text>
</comment>
<feature type="domain" description="Rad50/SbcC-type AAA" evidence="17">
    <location>
        <begin position="6"/>
        <end position="253"/>
    </location>
</feature>
<dbReference type="FunFam" id="3.40.50.300:FF:000947">
    <property type="entry name" value="DNA repair protein RAD50"/>
    <property type="match status" value="1"/>
</dbReference>
<evidence type="ECO:0000256" key="15">
    <source>
        <dbReference type="SAM" id="Coils"/>
    </source>
</evidence>
<accession>A0AAW0RD47</accession>
<evidence type="ECO:0000256" key="9">
    <source>
        <dbReference type="ARBA" id="ARBA00022801"/>
    </source>
</evidence>
<evidence type="ECO:0000313" key="19">
    <source>
        <dbReference type="Proteomes" id="UP001392437"/>
    </source>
</evidence>
<dbReference type="GO" id="GO:0043047">
    <property type="term" value="F:single-stranded telomeric DNA binding"/>
    <property type="evidence" value="ECO:0007669"/>
    <property type="project" value="TreeGrafter"/>
</dbReference>
<evidence type="ECO:0000256" key="7">
    <source>
        <dbReference type="ARBA" id="ARBA00022723"/>
    </source>
</evidence>
<keyword evidence="13" id="KW-0539">Nucleus</keyword>
<keyword evidence="19" id="KW-1185">Reference proteome</keyword>
<evidence type="ECO:0000256" key="4">
    <source>
        <dbReference type="ARBA" id="ARBA00009439"/>
    </source>
</evidence>
<reference evidence="18 19" key="1">
    <citation type="submission" date="2023-01" db="EMBL/GenBank/DDBJ databases">
        <title>Analysis of 21 Apiospora genomes using comparative genomics revels a genus with tremendous synthesis potential of carbohydrate active enzymes and secondary metabolites.</title>
        <authorList>
            <person name="Sorensen T."/>
        </authorList>
    </citation>
    <scope>NUCLEOTIDE SEQUENCE [LARGE SCALE GENOMIC DNA]</scope>
    <source>
        <strain evidence="18 19">CBS 117206</strain>
    </source>
</reference>
<evidence type="ECO:0000256" key="6">
    <source>
        <dbReference type="ARBA" id="ARBA00022454"/>
    </source>
</evidence>
<feature type="region of interest" description="Disordered" evidence="16">
    <location>
        <begin position="332"/>
        <end position="357"/>
    </location>
</feature>
<dbReference type="PANTHER" id="PTHR18867">
    <property type="entry name" value="RAD50"/>
    <property type="match status" value="1"/>
</dbReference>
<dbReference type="InterPro" id="IPR027417">
    <property type="entry name" value="P-loop_NTPase"/>
</dbReference>
<keyword evidence="10" id="KW-0862">Zinc</keyword>
<dbReference type="NCBIfam" id="TIGR00606">
    <property type="entry name" value="rad50"/>
    <property type="match status" value="1"/>
</dbReference>
<dbReference type="Pfam" id="PF13476">
    <property type="entry name" value="AAA_23"/>
    <property type="match status" value="1"/>
</dbReference>
<comment type="catalytic activity">
    <reaction evidence="14">
        <text>ATP + H2O = ADP + phosphate + H(+)</text>
        <dbReference type="Rhea" id="RHEA:13065"/>
        <dbReference type="ChEBI" id="CHEBI:15377"/>
        <dbReference type="ChEBI" id="CHEBI:15378"/>
        <dbReference type="ChEBI" id="CHEBI:30616"/>
        <dbReference type="ChEBI" id="CHEBI:43474"/>
        <dbReference type="ChEBI" id="CHEBI:456216"/>
    </reaction>
</comment>
<dbReference type="GO" id="GO:0046872">
    <property type="term" value="F:metal ion binding"/>
    <property type="evidence" value="ECO:0007669"/>
    <property type="project" value="UniProtKB-KW"/>
</dbReference>
<feature type="compositionally biased region" description="Basic and acidic residues" evidence="16">
    <location>
        <begin position="344"/>
        <end position="357"/>
    </location>
</feature>
<dbReference type="GO" id="GO:0000794">
    <property type="term" value="C:condensed nuclear chromosome"/>
    <property type="evidence" value="ECO:0007669"/>
    <property type="project" value="TreeGrafter"/>
</dbReference>
<dbReference type="InterPro" id="IPR004584">
    <property type="entry name" value="Rad50_eukaryotes"/>
</dbReference>
<evidence type="ECO:0000256" key="12">
    <source>
        <dbReference type="ARBA" id="ARBA00023204"/>
    </source>
</evidence>
<evidence type="ECO:0000256" key="8">
    <source>
        <dbReference type="ARBA" id="ARBA00022763"/>
    </source>
</evidence>
<keyword evidence="8" id="KW-0227">DNA damage</keyword>
<comment type="subcellular location">
    <subcellularLocation>
        <location evidence="3">Chromosome</location>
    </subcellularLocation>
    <subcellularLocation>
        <location evidence="2">Nucleus</location>
    </subcellularLocation>
</comment>
<dbReference type="GO" id="GO:0030870">
    <property type="term" value="C:Mre11 complex"/>
    <property type="evidence" value="ECO:0007669"/>
    <property type="project" value="InterPro"/>
</dbReference>
<dbReference type="Gene3D" id="3.40.50.300">
    <property type="entry name" value="P-loop containing nucleotide triphosphate hydrolases"/>
    <property type="match status" value="2"/>
</dbReference>
<evidence type="ECO:0000256" key="13">
    <source>
        <dbReference type="ARBA" id="ARBA00023242"/>
    </source>
</evidence>
<feature type="coiled-coil region" evidence="15">
    <location>
        <begin position="844"/>
        <end position="902"/>
    </location>
</feature>
<feature type="coiled-coil region" evidence="15">
    <location>
        <begin position="718"/>
        <end position="793"/>
    </location>
</feature>
<dbReference type="Pfam" id="PF13558">
    <property type="entry name" value="SbcC_Walker_B"/>
    <property type="match status" value="1"/>
</dbReference>
<dbReference type="GO" id="GO:0006302">
    <property type="term" value="P:double-strand break repair"/>
    <property type="evidence" value="ECO:0007669"/>
    <property type="project" value="InterPro"/>
</dbReference>